<dbReference type="AlphaFoldDB" id="H3KIA6"/>
<dbReference type="EMBL" id="AFBQ01000384">
    <property type="protein sequence ID" value="EHY30153.1"/>
    <property type="molecule type" value="Genomic_DNA"/>
</dbReference>
<evidence type="ECO:0000256" key="1">
    <source>
        <dbReference type="SAM" id="MobiDB-lite"/>
    </source>
</evidence>
<feature type="compositionally biased region" description="Polar residues" evidence="1">
    <location>
        <begin position="80"/>
        <end position="89"/>
    </location>
</feature>
<evidence type="ECO:0000313" key="3">
    <source>
        <dbReference type="Proteomes" id="UP000004956"/>
    </source>
</evidence>
<accession>H3KIA6</accession>
<dbReference type="STRING" id="762967.HMPREF9440_02514"/>
<feature type="region of interest" description="Disordered" evidence="1">
    <location>
        <begin position="36"/>
        <end position="89"/>
    </location>
</feature>
<sequence length="89" mass="9614">MAGSHCLTSPACGARRKGAPPRWEASRERIILAKEAPGPPTKSRAGLRFRPGWAPFSSQKTKPARVGAPDGFRGSRQRARSITSRSACR</sequence>
<evidence type="ECO:0000313" key="2">
    <source>
        <dbReference type="EMBL" id="EHY30153.1"/>
    </source>
</evidence>
<name>H3KIA6_9BURK</name>
<organism evidence="2 3">
    <name type="scientific">Sutterella parvirubra YIT 11816</name>
    <dbReference type="NCBI Taxonomy" id="762967"/>
    <lineage>
        <taxon>Bacteria</taxon>
        <taxon>Pseudomonadati</taxon>
        <taxon>Pseudomonadota</taxon>
        <taxon>Betaproteobacteria</taxon>
        <taxon>Burkholderiales</taxon>
        <taxon>Sutterellaceae</taxon>
        <taxon>Sutterella</taxon>
    </lineage>
</organism>
<reference evidence="2 3" key="1">
    <citation type="submission" date="2011-11" db="EMBL/GenBank/DDBJ databases">
        <authorList>
            <person name="Weinstock G."/>
            <person name="Sodergren E."/>
            <person name="Clifton S."/>
            <person name="Fulton L."/>
            <person name="Fulton B."/>
            <person name="Courtney L."/>
            <person name="Fronick C."/>
            <person name="Harrison M."/>
            <person name="Strong C."/>
            <person name="Farmer C."/>
            <person name="Delahaunty K."/>
            <person name="Markovic C."/>
            <person name="Hall O."/>
            <person name="Minx P."/>
            <person name="Tomlinson C."/>
            <person name="Mitreva M."/>
            <person name="Hou S."/>
            <person name="Chen J."/>
            <person name="Wollam A."/>
            <person name="Pepin K.H."/>
            <person name="Johnson M."/>
            <person name="Bhonagiri V."/>
            <person name="Zhang X."/>
            <person name="Suruliraj S."/>
            <person name="Warren W."/>
            <person name="Chinwalla A."/>
            <person name="Mardis E.R."/>
            <person name="Wilson R.K."/>
        </authorList>
    </citation>
    <scope>NUCLEOTIDE SEQUENCE [LARGE SCALE GENOMIC DNA]</scope>
    <source>
        <strain evidence="2 3">YIT 11816</strain>
    </source>
</reference>
<comment type="caution">
    <text evidence="2">The sequence shown here is derived from an EMBL/GenBank/DDBJ whole genome shotgun (WGS) entry which is preliminary data.</text>
</comment>
<proteinExistence type="predicted"/>
<dbReference type="HOGENOM" id="CLU_2453518_0_0_4"/>
<protein>
    <submittedName>
        <fullName evidence="2">Uncharacterized protein</fullName>
    </submittedName>
</protein>
<dbReference type="PATRIC" id="fig|762967.3.peg.1975"/>
<feature type="region of interest" description="Disordered" evidence="1">
    <location>
        <begin position="1"/>
        <end position="23"/>
    </location>
</feature>
<gene>
    <name evidence="2" type="ORF">HMPREF9440_02514</name>
</gene>
<dbReference type="Proteomes" id="UP000004956">
    <property type="component" value="Unassembled WGS sequence"/>
</dbReference>
<keyword evidence="3" id="KW-1185">Reference proteome</keyword>